<protein>
    <submittedName>
        <fullName evidence="2">Uncharacterized protein</fullName>
    </submittedName>
</protein>
<reference evidence="2 3" key="1">
    <citation type="submission" date="2020-09" db="EMBL/GenBank/DDBJ databases">
        <title>De no assembly of potato wild relative species, Solanum commersonii.</title>
        <authorList>
            <person name="Cho K."/>
        </authorList>
    </citation>
    <scope>NUCLEOTIDE SEQUENCE [LARGE SCALE GENOMIC DNA]</scope>
    <source>
        <strain evidence="2">LZ3.2</strain>
        <tissue evidence="2">Leaf</tissue>
    </source>
</reference>
<organism evidence="2 3">
    <name type="scientific">Solanum commersonii</name>
    <name type="common">Commerson's wild potato</name>
    <name type="synonym">Commerson's nightshade</name>
    <dbReference type="NCBI Taxonomy" id="4109"/>
    <lineage>
        <taxon>Eukaryota</taxon>
        <taxon>Viridiplantae</taxon>
        <taxon>Streptophyta</taxon>
        <taxon>Embryophyta</taxon>
        <taxon>Tracheophyta</taxon>
        <taxon>Spermatophyta</taxon>
        <taxon>Magnoliopsida</taxon>
        <taxon>eudicotyledons</taxon>
        <taxon>Gunneridae</taxon>
        <taxon>Pentapetalae</taxon>
        <taxon>asterids</taxon>
        <taxon>lamiids</taxon>
        <taxon>Solanales</taxon>
        <taxon>Solanaceae</taxon>
        <taxon>Solanoideae</taxon>
        <taxon>Solaneae</taxon>
        <taxon>Solanum</taxon>
    </lineage>
</organism>
<sequence length="72" mass="7588">MSNQIRLEAVPLLVVILIGAHVLALVLSCSFSISISAAIMNMVEGIIFDTYDEIGVGVLDLSASKSEATHEA</sequence>
<dbReference type="Proteomes" id="UP000824120">
    <property type="component" value="Chromosome 8"/>
</dbReference>
<keyword evidence="3" id="KW-1185">Reference proteome</keyword>
<keyword evidence="1" id="KW-1133">Transmembrane helix</keyword>
<keyword evidence="1" id="KW-0812">Transmembrane</keyword>
<dbReference type="AlphaFoldDB" id="A0A9J5XXU6"/>
<feature type="transmembrane region" description="Helical" evidence="1">
    <location>
        <begin position="12"/>
        <end position="39"/>
    </location>
</feature>
<comment type="caution">
    <text evidence="2">The sequence shown here is derived from an EMBL/GenBank/DDBJ whole genome shotgun (WGS) entry which is preliminary data.</text>
</comment>
<evidence type="ECO:0000313" key="2">
    <source>
        <dbReference type="EMBL" id="KAG5592048.1"/>
    </source>
</evidence>
<keyword evidence="1" id="KW-0472">Membrane</keyword>
<dbReference type="EMBL" id="JACXVP010000008">
    <property type="protein sequence ID" value="KAG5592048.1"/>
    <property type="molecule type" value="Genomic_DNA"/>
</dbReference>
<accession>A0A9J5XXU6</accession>
<evidence type="ECO:0000313" key="3">
    <source>
        <dbReference type="Proteomes" id="UP000824120"/>
    </source>
</evidence>
<dbReference type="PROSITE" id="PS51257">
    <property type="entry name" value="PROKAR_LIPOPROTEIN"/>
    <property type="match status" value="1"/>
</dbReference>
<proteinExistence type="predicted"/>
<evidence type="ECO:0000256" key="1">
    <source>
        <dbReference type="SAM" id="Phobius"/>
    </source>
</evidence>
<gene>
    <name evidence="2" type="ORF">H5410_042562</name>
</gene>
<name>A0A9J5XXU6_SOLCO</name>